<organism evidence="3 4">
    <name type="scientific">Seleniivibrio woodruffii</name>
    <dbReference type="NCBI Taxonomy" id="1078050"/>
    <lineage>
        <taxon>Bacteria</taxon>
        <taxon>Pseudomonadati</taxon>
        <taxon>Deferribacterota</taxon>
        <taxon>Deferribacteres</taxon>
        <taxon>Deferribacterales</taxon>
        <taxon>Geovibrionaceae</taxon>
        <taxon>Seleniivibrio</taxon>
    </lineage>
</organism>
<dbReference type="AlphaFoldDB" id="A0A4R1KDM9"/>
<dbReference type="SUPFAM" id="SSF53335">
    <property type="entry name" value="S-adenosyl-L-methionine-dependent methyltransferases"/>
    <property type="match status" value="1"/>
</dbReference>
<dbReference type="GO" id="GO:0008168">
    <property type="term" value="F:methyltransferase activity"/>
    <property type="evidence" value="ECO:0007669"/>
    <property type="project" value="UniProtKB-KW"/>
</dbReference>
<feature type="domain" description="Methyltransferase" evidence="2">
    <location>
        <begin position="46"/>
        <end position="135"/>
    </location>
</feature>
<name>A0A4R1KDM9_9BACT</name>
<evidence type="ECO:0000259" key="2">
    <source>
        <dbReference type="Pfam" id="PF13649"/>
    </source>
</evidence>
<proteinExistence type="predicted"/>
<evidence type="ECO:0000256" key="1">
    <source>
        <dbReference type="ARBA" id="ARBA00022679"/>
    </source>
</evidence>
<protein>
    <submittedName>
        <fullName evidence="3">Methyltransferase family protein</fullName>
    </submittedName>
</protein>
<dbReference type="InterPro" id="IPR041698">
    <property type="entry name" value="Methyltransf_25"/>
</dbReference>
<evidence type="ECO:0000313" key="3">
    <source>
        <dbReference type="EMBL" id="TCK62682.1"/>
    </source>
</evidence>
<keyword evidence="1 3" id="KW-0808">Transferase</keyword>
<dbReference type="PANTHER" id="PTHR43861">
    <property type="entry name" value="TRANS-ACONITATE 2-METHYLTRANSFERASE-RELATED"/>
    <property type="match status" value="1"/>
</dbReference>
<dbReference type="RefSeq" id="WP_132872909.1">
    <property type="nucleotide sequence ID" value="NZ_JAJUHT010000017.1"/>
</dbReference>
<sequence length="200" mass="22524">MFDPDVTGRNYDKIAQWWHEQHAASEYGLLALRRAMGFCKNTKTALDVGCGAGGRFVRTMESGGFWVTGVDVSCEMVKLAKKANPEHTFIHADICTWETDEKFDLITAWDSIFHLPLAMHEPVLKKLCDMLKPDGVLMYTFGDAEGEHTDTWHNEQYYYSSVGIKGNIEILGNCGLTPVHLELDQFPLNHAVIIGCKRNV</sequence>
<dbReference type="OrthoDB" id="6681190at2"/>
<dbReference type="EMBL" id="SMGG01000003">
    <property type="protein sequence ID" value="TCK62682.1"/>
    <property type="molecule type" value="Genomic_DNA"/>
</dbReference>
<dbReference type="Proteomes" id="UP000294614">
    <property type="component" value="Unassembled WGS sequence"/>
</dbReference>
<dbReference type="Gene3D" id="3.40.50.150">
    <property type="entry name" value="Vaccinia Virus protein VP39"/>
    <property type="match status" value="1"/>
</dbReference>
<gene>
    <name evidence="3" type="ORF">C8D98_1217</name>
</gene>
<evidence type="ECO:0000313" key="4">
    <source>
        <dbReference type="Proteomes" id="UP000294614"/>
    </source>
</evidence>
<keyword evidence="4" id="KW-1185">Reference proteome</keyword>
<dbReference type="CDD" id="cd02440">
    <property type="entry name" value="AdoMet_MTases"/>
    <property type="match status" value="1"/>
</dbReference>
<keyword evidence="3" id="KW-0489">Methyltransferase</keyword>
<comment type="caution">
    <text evidence="3">The sequence shown here is derived from an EMBL/GenBank/DDBJ whole genome shotgun (WGS) entry which is preliminary data.</text>
</comment>
<reference evidence="3 4" key="1">
    <citation type="submission" date="2019-03" db="EMBL/GenBank/DDBJ databases">
        <title>Genomic Encyclopedia of Type Strains, Phase IV (KMG-IV): sequencing the most valuable type-strain genomes for metagenomic binning, comparative biology and taxonomic classification.</title>
        <authorList>
            <person name="Goeker M."/>
        </authorList>
    </citation>
    <scope>NUCLEOTIDE SEQUENCE [LARGE SCALE GENOMIC DNA]</scope>
    <source>
        <strain evidence="3 4">DSM 24984</strain>
    </source>
</reference>
<dbReference type="Pfam" id="PF13649">
    <property type="entry name" value="Methyltransf_25"/>
    <property type="match status" value="1"/>
</dbReference>
<accession>A0A4R1KDM9</accession>
<dbReference type="InterPro" id="IPR029063">
    <property type="entry name" value="SAM-dependent_MTases_sf"/>
</dbReference>
<dbReference type="GO" id="GO:0032259">
    <property type="term" value="P:methylation"/>
    <property type="evidence" value="ECO:0007669"/>
    <property type="project" value="UniProtKB-KW"/>
</dbReference>